<keyword evidence="3" id="KW-1185">Reference proteome</keyword>
<name>A0A2M9W9B8_9GAMM</name>
<evidence type="ECO:0000313" key="3">
    <source>
        <dbReference type="Proteomes" id="UP000232062"/>
    </source>
</evidence>
<sequence>MKSGALFSLLVMSVLITGCNDEDTKSIDWYKSHEQERQAKTVLCKKASEPRTTEDCRNAIDAEHDKTPNNSTLDNAGQ</sequence>
<comment type="caution">
    <text evidence="2">The sequence shown here is derived from an EMBL/GenBank/DDBJ whole genome shotgun (WGS) entry which is preliminary data.</text>
</comment>
<feature type="region of interest" description="Disordered" evidence="1">
    <location>
        <begin position="44"/>
        <end position="78"/>
    </location>
</feature>
<dbReference type="RefSeq" id="WP_100702954.1">
    <property type="nucleotide sequence ID" value="NZ_MLFP01000027.1"/>
</dbReference>
<protein>
    <recommendedName>
        <fullName evidence="4">EexN family lipoprotein</fullName>
    </recommendedName>
</protein>
<organism evidence="2 3">
    <name type="scientific">Pantoea rodasii</name>
    <dbReference type="NCBI Taxonomy" id="1076549"/>
    <lineage>
        <taxon>Bacteria</taxon>
        <taxon>Pseudomonadati</taxon>
        <taxon>Pseudomonadota</taxon>
        <taxon>Gammaproteobacteria</taxon>
        <taxon>Enterobacterales</taxon>
        <taxon>Erwiniaceae</taxon>
        <taxon>Pantoea</taxon>
    </lineage>
</organism>
<feature type="compositionally biased region" description="Basic and acidic residues" evidence="1">
    <location>
        <begin position="46"/>
        <end position="67"/>
    </location>
</feature>
<feature type="compositionally biased region" description="Polar residues" evidence="1">
    <location>
        <begin position="68"/>
        <end position="78"/>
    </location>
</feature>
<accession>A0A2M9W9B8</accession>
<dbReference type="Proteomes" id="UP000232062">
    <property type="component" value="Unassembled WGS sequence"/>
</dbReference>
<evidence type="ECO:0000313" key="2">
    <source>
        <dbReference type="EMBL" id="PJZ04134.1"/>
    </source>
</evidence>
<dbReference type="OrthoDB" id="6428844at2"/>
<gene>
    <name evidence="2" type="ORF">PRCB_17835</name>
</gene>
<reference evidence="2 3" key="1">
    <citation type="submission" date="2017-11" db="EMBL/GenBank/DDBJ databases">
        <title>The genome sequence of Pantoea rodasii DSM 26611.</title>
        <authorList>
            <person name="Gao J."/>
            <person name="Mao X."/>
            <person name="Sun J."/>
        </authorList>
    </citation>
    <scope>NUCLEOTIDE SEQUENCE [LARGE SCALE GENOMIC DNA]</scope>
    <source>
        <strain evidence="2 3">DSM 26611</strain>
    </source>
</reference>
<proteinExistence type="predicted"/>
<evidence type="ECO:0000256" key="1">
    <source>
        <dbReference type="SAM" id="MobiDB-lite"/>
    </source>
</evidence>
<dbReference type="PROSITE" id="PS51257">
    <property type="entry name" value="PROKAR_LIPOPROTEIN"/>
    <property type="match status" value="1"/>
</dbReference>
<dbReference type="AlphaFoldDB" id="A0A2M9W9B8"/>
<dbReference type="InterPro" id="IPR047937">
    <property type="entry name" value="Eex_IncN-like"/>
</dbReference>
<dbReference type="NCBIfam" id="NF033894">
    <property type="entry name" value="Eex_IncN"/>
    <property type="match status" value="1"/>
</dbReference>
<dbReference type="EMBL" id="PIQI01000025">
    <property type="protein sequence ID" value="PJZ04134.1"/>
    <property type="molecule type" value="Genomic_DNA"/>
</dbReference>
<evidence type="ECO:0008006" key="4">
    <source>
        <dbReference type="Google" id="ProtNLM"/>
    </source>
</evidence>